<dbReference type="PANTHER" id="PTHR45836:SF13">
    <property type="entry name" value="PROTEIN CRUMBS"/>
    <property type="match status" value="1"/>
</dbReference>
<dbReference type="PROSITE" id="PS50026">
    <property type="entry name" value="EGF_3"/>
    <property type="match status" value="2"/>
</dbReference>
<dbReference type="PROSITE" id="PS00022">
    <property type="entry name" value="EGF_1"/>
    <property type="match status" value="1"/>
</dbReference>
<dbReference type="GO" id="GO:0007411">
    <property type="term" value="P:axon guidance"/>
    <property type="evidence" value="ECO:0007669"/>
    <property type="project" value="TreeGrafter"/>
</dbReference>
<feature type="domain" description="EGF-like" evidence="6">
    <location>
        <begin position="4"/>
        <end position="39"/>
    </location>
</feature>
<dbReference type="FunFam" id="2.10.25.10:FF:000279">
    <property type="entry name" value="Neurogenic locus notch 1"/>
    <property type="match status" value="1"/>
</dbReference>
<name>A0A7R9J9H8_TIMCA</name>
<evidence type="ECO:0000256" key="4">
    <source>
        <dbReference type="PROSITE-ProRule" id="PRU00076"/>
    </source>
</evidence>
<dbReference type="EMBL" id="OE182945">
    <property type="protein sequence ID" value="CAD7575129.1"/>
    <property type="molecule type" value="Genomic_DNA"/>
</dbReference>
<feature type="chain" id="PRO_5031510149" evidence="5">
    <location>
        <begin position="17"/>
        <end position="106"/>
    </location>
</feature>
<dbReference type="SMART" id="SM00181">
    <property type="entry name" value="EGF"/>
    <property type="match status" value="2"/>
</dbReference>
<organism evidence="7">
    <name type="scientific">Timema californicum</name>
    <name type="common">California timema</name>
    <name type="synonym">Walking stick</name>
    <dbReference type="NCBI Taxonomy" id="61474"/>
    <lineage>
        <taxon>Eukaryota</taxon>
        <taxon>Metazoa</taxon>
        <taxon>Ecdysozoa</taxon>
        <taxon>Arthropoda</taxon>
        <taxon>Hexapoda</taxon>
        <taxon>Insecta</taxon>
        <taxon>Pterygota</taxon>
        <taxon>Neoptera</taxon>
        <taxon>Polyneoptera</taxon>
        <taxon>Phasmatodea</taxon>
        <taxon>Timematodea</taxon>
        <taxon>Timematoidea</taxon>
        <taxon>Timematidae</taxon>
        <taxon>Timema</taxon>
    </lineage>
</organism>
<reference evidence="7" key="1">
    <citation type="submission" date="2020-11" db="EMBL/GenBank/DDBJ databases">
        <authorList>
            <person name="Tran Van P."/>
        </authorList>
    </citation>
    <scope>NUCLEOTIDE SEQUENCE</scope>
</reference>
<dbReference type="GO" id="GO:0005886">
    <property type="term" value="C:plasma membrane"/>
    <property type="evidence" value="ECO:0007669"/>
    <property type="project" value="TreeGrafter"/>
</dbReference>
<protein>
    <submittedName>
        <fullName evidence="7">(California timema) hypothetical protein</fullName>
    </submittedName>
</protein>
<dbReference type="SUPFAM" id="SSF57196">
    <property type="entry name" value="EGF/Laminin"/>
    <property type="match status" value="2"/>
</dbReference>
<proteinExistence type="predicted"/>
<dbReference type="AlphaFoldDB" id="A0A7R9J9H8"/>
<keyword evidence="3" id="KW-0677">Repeat</keyword>
<evidence type="ECO:0000256" key="5">
    <source>
        <dbReference type="SAM" id="SignalP"/>
    </source>
</evidence>
<keyword evidence="2 5" id="KW-0732">Signal</keyword>
<dbReference type="Gene3D" id="2.10.25.10">
    <property type="entry name" value="Laminin"/>
    <property type="match status" value="2"/>
</dbReference>
<feature type="disulfide bond" evidence="4">
    <location>
        <begin position="8"/>
        <end position="18"/>
    </location>
</feature>
<evidence type="ECO:0000256" key="1">
    <source>
        <dbReference type="ARBA" id="ARBA00022536"/>
    </source>
</evidence>
<dbReference type="InterPro" id="IPR000742">
    <property type="entry name" value="EGF"/>
</dbReference>
<dbReference type="InterPro" id="IPR051355">
    <property type="entry name" value="Notch/Slit_guidance"/>
</dbReference>
<evidence type="ECO:0000259" key="6">
    <source>
        <dbReference type="PROSITE" id="PS50026"/>
    </source>
</evidence>
<feature type="signal peptide" evidence="5">
    <location>
        <begin position="1"/>
        <end position="16"/>
    </location>
</feature>
<evidence type="ECO:0000256" key="2">
    <source>
        <dbReference type="ARBA" id="ARBA00022729"/>
    </source>
</evidence>
<dbReference type="GO" id="GO:0009986">
    <property type="term" value="C:cell surface"/>
    <property type="evidence" value="ECO:0007669"/>
    <property type="project" value="TreeGrafter"/>
</dbReference>
<dbReference type="GO" id="GO:0007219">
    <property type="term" value="P:Notch signaling pathway"/>
    <property type="evidence" value="ECO:0007669"/>
    <property type="project" value="TreeGrafter"/>
</dbReference>
<evidence type="ECO:0000313" key="7">
    <source>
        <dbReference type="EMBL" id="CAD7575129.1"/>
    </source>
</evidence>
<feature type="domain" description="EGF-like" evidence="6">
    <location>
        <begin position="41"/>
        <end position="78"/>
    </location>
</feature>
<feature type="disulfide bond" evidence="4">
    <location>
        <begin position="29"/>
        <end position="38"/>
    </location>
</feature>
<dbReference type="GO" id="GO:0043235">
    <property type="term" value="C:receptor complex"/>
    <property type="evidence" value="ECO:0007669"/>
    <property type="project" value="TreeGrafter"/>
</dbReference>
<keyword evidence="4" id="KW-1015">Disulfide bond</keyword>
<gene>
    <name evidence="7" type="ORF">TCMB3V08_LOCUS7727</name>
</gene>
<keyword evidence="1 4" id="KW-0245">EGF-like domain</keyword>
<accession>A0A7R9J9H8</accession>
<dbReference type="PANTHER" id="PTHR45836">
    <property type="entry name" value="SLIT HOMOLOG"/>
    <property type="match status" value="1"/>
</dbReference>
<evidence type="ECO:0000256" key="3">
    <source>
        <dbReference type="ARBA" id="ARBA00022737"/>
    </source>
</evidence>
<dbReference type="PROSITE" id="PS01186">
    <property type="entry name" value="EGF_2"/>
    <property type="match status" value="1"/>
</dbReference>
<comment type="caution">
    <text evidence="4">Lacks conserved residue(s) required for the propagation of feature annotation.</text>
</comment>
<sequence length="106" mass="11598">MFCALTLCELEPCLFGQCQLTATSYTCNCQAGYIGTTCDQKQRPCADNPCEGRGECVDKTDNTFLCRCHAWWEVHPTEIRTSISPSSAVELNTSSALANYAMEAGN</sequence>